<name>A0ABD0LC28_9CAEN</name>
<keyword evidence="2" id="KW-0472">Membrane</keyword>
<evidence type="ECO:0000313" key="3">
    <source>
        <dbReference type="EMBL" id="KAK7496666.1"/>
    </source>
</evidence>
<protein>
    <submittedName>
        <fullName evidence="3">Uncharacterized protein</fullName>
    </submittedName>
</protein>
<dbReference type="EMBL" id="JACVVK020000065">
    <property type="protein sequence ID" value="KAK7496666.1"/>
    <property type="molecule type" value="Genomic_DNA"/>
</dbReference>
<evidence type="ECO:0000313" key="4">
    <source>
        <dbReference type="Proteomes" id="UP001519460"/>
    </source>
</evidence>
<comment type="caution">
    <text evidence="3">The sequence shown here is derived from an EMBL/GenBank/DDBJ whole genome shotgun (WGS) entry which is preliminary data.</text>
</comment>
<accession>A0ABD0LC28</accession>
<keyword evidence="4" id="KW-1185">Reference proteome</keyword>
<feature type="transmembrane region" description="Helical" evidence="2">
    <location>
        <begin position="30"/>
        <end position="55"/>
    </location>
</feature>
<reference evidence="3 4" key="1">
    <citation type="journal article" date="2023" name="Sci. Data">
        <title>Genome assembly of the Korean intertidal mud-creeper Batillaria attramentaria.</title>
        <authorList>
            <person name="Patra A.K."/>
            <person name="Ho P.T."/>
            <person name="Jun S."/>
            <person name="Lee S.J."/>
            <person name="Kim Y."/>
            <person name="Won Y.J."/>
        </authorList>
    </citation>
    <scope>NUCLEOTIDE SEQUENCE [LARGE SCALE GENOMIC DNA]</scope>
    <source>
        <strain evidence="3">Wonlab-2016</strain>
    </source>
</reference>
<dbReference type="AlphaFoldDB" id="A0ABD0LC28"/>
<evidence type="ECO:0000256" key="1">
    <source>
        <dbReference type="SAM" id="MobiDB-lite"/>
    </source>
</evidence>
<dbReference type="Proteomes" id="UP001519460">
    <property type="component" value="Unassembled WGS sequence"/>
</dbReference>
<feature type="compositionally biased region" description="Low complexity" evidence="1">
    <location>
        <begin position="221"/>
        <end position="236"/>
    </location>
</feature>
<evidence type="ECO:0000256" key="2">
    <source>
        <dbReference type="SAM" id="Phobius"/>
    </source>
</evidence>
<keyword evidence="2" id="KW-1133">Transmembrane helix</keyword>
<feature type="compositionally biased region" description="Polar residues" evidence="1">
    <location>
        <begin position="208"/>
        <end position="220"/>
    </location>
</feature>
<keyword evidence="2" id="KW-0812">Transmembrane</keyword>
<feature type="region of interest" description="Disordered" evidence="1">
    <location>
        <begin position="179"/>
        <end position="239"/>
    </location>
</feature>
<organism evidence="3 4">
    <name type="scientific">Batillaria attramentaria</name>
    <dbReference type="NCBI Taxonomy" id="370345"/>
    <lineage>
        <taxon>Eukaryota</taxon>
        <taxon>Metazoa</taxon>
        <taxon>Spiralia</taxon>
        <taxon>Lophotrochozoa</taxon>
        <taxon>Mollusca</taxon>
        <taxon>Gastropoda</taxon>
        <taxon>Caenogastropoda</taxon>
        <taxon>Sorbeoconcha</taxon>
        <taxon>Cerithioidea</taxon>
        <taxon>Batillariidae</taxon>
        <taxon>Batillaria</taxon>
    </lineage>
</organism>
<sequence>MIQVLAAVLVLLGMGAIAFGFFFSELNKYMIYISTFAIPSGIFSAFISNAPSFIYTAWAKRCQNHIEAGSRWLQLHRNANVRRLQLRQMGKDPLEKDEVAGWCDGLAAQYYEASKITVPSETTYTMFEDYNKQKADLCVPPLHSASSALGKTGCRKLPATGKARCRIVTTTLTVTVRLGVTQPPNDSSDSGQGEQETCEAISKDECTDTQATQTQANGTEASGHASQAQAAVGAQSTSFADASEDRRQLWGNAEDNTFVAELVLFKHGSSRMMEAEISGGQIWGFFKTQEELDEINCGRDESHGAGADGDICCETKNKLKKKCGRMTDNGGKEWYVICPTINGEQRYQFADVGECL</sequence>
<feature type="compositionally biased region" description="Polar residues" evidence="1">
    <location>
        <begin position="182"/>
        <end position="195"/>
    </location>
</feature>
<proteinExistence type="predicted"/>
<gene>
    <name evidence="3" type="ORF">BaRGS_00012073</name>
</gene>
<feature type="non-terminal residue" evidence="3">
    <location>
        <position position="356"/>
    </location>
</feature>